<keyword evidence="10" id="KW-1185">Reference proteome</keyword>
<dbReference type="Gene3D" id="3.20.20.140">
    <property type="entry name" value="Metal-dependent hydrolases"/>
    <property type="match status" value="1"/>
</dbReference>
<evidence type="ECO:0000256" key="1">
    <source>
        <dbReference type="ARBA" id="ARBA00001947"/>
    </source>
</evidence>
<keyword evidence="4" id="KW-0378">Hydrolase</keyword>
<evidence type="ECO:0000256" key="4">
    <source>
        <dbReference type="ARBA" id="ARBA00022801"/>
    </source>
</evidence>
<dbReference type="SUPFAM" id="SSF51556">
    <property type="entry name" value="Metallo-dependent hydrolases"/>
    <property type="match status" value="1"/>
</dbReference>
<proteinExistence type="inferred from homology"/>
<evidence type="ECO:0000313" key="9">
    <source>
        <dbReference type="EMBL" id="KAL0478920.1"/>
    </source>
</evidence>
<dbReference type="GO" id="GO:0009117">
    <property type="term" value="P:nucleotide metabolic process"/>
    <property type="evidence" value="ECO:0007669"/>
    <property type="project" value="UniProtKB-KW"/>
</dbReference>
<evidence type="ECO:0000313" key="10">
    <source>
        <dbReference type="Proteomes" id="UP001431209"/>
    </source>
</evidence>
<evidence type="ECO:0000259" key="8">
    <source>
        <dbReference type="Pfam" id="PF00962"/>
    </source>
</evidence>
<dbReference type="GO" id="GO:0004000">
    <property type="term" value="F:adenosine deaminase activity"/>
    <property type="evidence" value="ECO:0007669"/>
    <property type="project" value="TreeGrafter"/>
</dbReference>
<dbReference type="InterPro" id="IPR032466">
    <property type="entry name" value="Metal_Hydrolase"/>
</dbReference>
<dbReference type="GO" id="GO:0006154">
    <property type="term" value="P:adenosine catabolic process"/>
    <property type="evidence" value="ECO:0007669"/>
    <property type="project" value="TreeGrafter"/>
</dbReference>
<keyword evidence="3" id="KW-0479">Metal-binding</keyword>
<dbReference type="PANTHER" id="PTHR11409">
    <property type="entry name" value="ADENOSINE DEAMINASE"/>
    <property type="match status" value="1"/>
</dbReference>
<protein>
    <recommendedName>
        <fullName evidence="8">Adenosine deaminase domain-containing protein</fullName>
    </recommendedName>
</protein>
<gene>
    <name evidence="9" type="ORF">AKO1_007819</name>
</gene>
<evidence type="ECO:0000256" key="2">
    <source>
        <dbReference type="ARBA" id="ARBA00006676"/>
    </source>
</evidence>
<organism evidence="9 10">
    <name type="scientific">Acrasis kona</name>
    <dbReference type="NCBI Taxonomy" id="1008807"/>
    <lineage>
        <taxon>Eukaryota</taxon>
        <taxon>Discoba</taxon>
        <taxon>Heterolobosea</taxon>
        <taxon>Tetramitia</taxon>
        <taxon>Eutetramitia</taxon>
        <taxon>Acrasidae</taxon>
        <taxon>Acrasis</taxon>
    </lineage>
</organism>
<comment type="catalytic activity">
    <reaction evidence="7">
        <text>N(6)-methyl-AMP + H2O + H(+) = IMP + methylamine</text>
        <dbReference type="Rhea" id="RHEA:16001"/>
        <dbReference type="ChEBI" id="CHEBI:15377"/>
        <dbReference type="ChEBI" id="CHEBI:15378"/>
        <dbReference type="ChEBI" id="CHEBI:58053"/>
        <dbReference type="ChEBI" id="CHEBI:59338"/>
        <dbReference type="ChEBI" id="CHEBI:144842"/>
    </reaction>
    <physiologicalReaction direction="left-to-right" evidence="7">
        <dbReference type="Rhea" id="RHEA:16002"/>
    </physiologicalReaction>
</comment>
<sequence length="356" mass="40889">MKTTRDQLFKMPKIELHAHIGGSIRESTIIELINKKNKDPEAIKQILDSCRIDPKQSKEVGRRNLNECFKMFEVIHDLTSTDVTVMTRITKETIEDYADDNVIYLELRTTPRAIGQNGSKYDYVTHVIKGIEDYYQSHPDSPIIVRLLLTIDRQKSLQEAKENIELAHTYPSKYIVGMDFSGNPFKGPFSNFQHLIKEAREKHKLPFSIHMGEVLNDDEVLLIISTKPERVGHAVCWQSESTRDEFIRSQIPLEVCLSSNHCTTTSREEGDHPFAEYAKTTNRSGMHMCLNCDDKGIFQTTTTDEYLMAADDFSLSVEEFCEMQADMANYIFDKESIEGVRSQIIKYRDSLSSHVC</sequence>
<dbReference type="GO" id="GO:0046872">
    <property type="term" value="F:metal ion binding"/>
    <property type="evidence" value="ECO:0007669"/>
    <property type="project" value="UniProtKB-KW"/>
</dbReference>
<evidence type="ECO:0000256" key="5">
    <source>
        <dbReference type="ARBA" id="ARBA00022833"/>
    </source>
</evidence>
<reference evidence="9 10" key="1">
    <citation type="submission" date="2024-03" db="EMBL/GenBank/DDBJ databases">
        <title>The Acrasis kona genome and developmental transcriptomes reveal deep origins of eukaryotic multicellular pathways.</title>
        <authorList>
            <person name="Sheikh S."/>
            <person name="Fu C.-J."/>
            <person name="Brown M.W."/>
            <person name="Baldauf S.L."/>
        </authorList>
    </citation>
    <scope>NUCLEOTIDE SEQUENCE [LARGE SCALE GENOMIC DNA]</scope>
    <source>
        <strain evidence="9 10">ATCC MYA-3509</strain>
    </source>
</reference>
<name>A0AAW2YQ15_9EUKA</name>
<dbReference type="Pfam" id="PF00962">
    <property type="entry name" value="A_deaminase"/>
    <property type="match status" value="1"/>
</dbReference>
<dbReference type="InterPro" id="IPR006330">
    <property type="entry name" value="Ado/ade_deaminase"/>
</dbReference>
<dbReference type="Proteomes" id="UP001431209">
    <property type="component" value="Unassembled WGS sequence"/>
</dbReference>
<dbReference type="InterPro" id="IPR001365">
    <property type="entry name" value="A_deaminase_dom"/>
</dbReference>
<keyword evidence="5" id="KW-0862">Zinc</keyword>
<keyword evidence="6" id="KW-0546">Nucleotide metabolism</keyword>
<comment type="similarity">
    <text evidence="2">Belongs to the metallo-dependent hydrolases superfamily. Adenosine and AMP deaminases family.</text>
</comment>
<dbReference type="PANTHER" id="PTHR11409:SF42">
    <property type="entry name" value="ADENOSINE DEAMINASE-LIKE PROTEIN"/>
    <property type="match status" value="1"/>
</dbReference>
<dbReference type="GO" id="GO:0046103">
    <property type="term" value="P:inosine biosynthetic process"/>
    <property type="evidence" value="ECO:0007669"/>
    <property type="project" value="TreeGrafter"/>
</dbReference>
<dbReference type="AlphaFoldDB" id="A0AAW2YQ15"/>
<evidence type="ECO:0000256" key="7">
    <source>
        <dbReference type="ARBA" id="ARBA00048787"/>
    </source>
</evidence>
<comment type="caution">
    <text evidence="9">The sequence shown here is derived from an EMBL/GenBank/DDBJ whole genome shotgun (WGS) entry which is preliminary data.</text>
</comment>
<evidence type="ECO:0000256" key="6">
    <source>
        <dbReference type="ARBA" id="ARBA00023080"/>
    </source>
</evidence>
<evidence type="ECO:0000256" key="3">
    <source>
        <dbReference type="ARBA" id="ARBA00022723"/>
    </source>
</evidence>
<dbReference type="EMBL" id="JAOPGA020000481">
    <property type="protein sequence ID" value="KAL0478920.1"/>
    <property type="molecule type" value="Genomic_DNA"/>
</dbReference>
<accession>A0AAW2YQ15</accession>
<comment type="cofactor">
    <cofactor evidence="1">
        <name>Zn(2+)</name>
        <dbReference type="ChEBI" id="CHEBI:29105"/>
    </cofactor>
</comment>
<feature type="domain" description="Adenosine deaminase" evidence="8">
    <location>
        <begin position="12"/>
        <end position="342"/>
    </location>
</feature>